<comment type="caution">
    <text evidence="4">The sequence shown here is derived from an EMBL/GenBank/DDBJ whole genome shotgun (WGS) entry which is preliminary data.</text>
</comment>
<feature type="compositionally biased region" description="Polar residues" evidence="2">
    <location>
        <begin position="444"/>
        <end position="455"/>
    </location>
</feature>
<dbReference type="Gene3D" id="1.20.930.10">
    <property type="entry name" value="Conserved domain common to transcription factors TFIIS, elongin A, CRSP70"/>
    <property type="match status" value="1"/>
</dbReference>
<dbReference type="EMBL" id="JAYMYS010000008">
    <property type="protein sequence ID" value="KAK7382941.1"/>
    <property type="molecule type" value="Genomic_DNA"/>
</dbReference>
<dbReference type="InterPro" id="IPR035441">
    <property type="entry name" value="TFIIS/LEDGF_dom_sf"/>
</dbReference>
<sequence length="1070" mass="114576">MTLEDFFTLTEMKDGLTAPSRVQELVSVMKKEQDCIVKNASDATRQWAAVASTIAATENKDCLDLFIQLDGLWFINRWLKDAQNLVADNSNDGFIEESITTMLRAVEKLYLDCEKSISSGISVTVSNLLGHRSSKVQDRARVLIDHWKGGGDGDVEPHANSNLDIINDGSDKIVSDEGQLLAVNEDGNDNNHVSQLAGSEKSLLGGSDSQLQEKVSGIQIQSADNAIQSSVSLDCEDFKERLNHANSVLASVQEVDTRSEGETTSAGNSNLPATKQSSFKGQDDLQFSDLSKKEKQDQNVNGPPEELRASDISSASAKPDPDPISISDSEAKALESVKEETAIEYNVENNESVVCPKTDVSGSITTPASDGMSGGDDVIRAINSSSSQLPKASENDDFCSKALQDLSATSSYLEKPEVSFLKTEYVGAVMEINGQESDQDDDTSNGSDSFNQSKGPRSPNIIDKSSDMELEYGIVDALEVARLVAQEVERECVSPGKDGNGQVSNKVSSTANHSDSFKWGNGPKSPNIINKSSDIELEYGIVDALEVARQVAQEVEREVCSSSSEKILEGGFRQAGSLDSVGRKDAAIHILPEEVSSRQSNSAELCSEEIAHMTVSDNIETGQDDLESSQVTEAARDPGGNSEKSLCTFDLNEEVGSDGMDVSVNAIATMPFPVVSASKPTQTSGLPKGPLQFEGTLGWKGSAATSAFRPASPRKNSDGEKNVSVGGNLEISKQRHDCLDFDLNVAGGEEGLIKQIGESSGLPSGQSSVELSPKRSSRFELDLNSIGDYGEAQPSDQRMEGPLFSRRNGYWSPSPASSSSSMQPSVRNIDLNDRPYFQTDLVDQGHNKSSSIVEACKRSKSDSPVISILGAKVEVSRRENVSQTLCLPNGKNIEPAIDLALLGASGILGMGPALSYNHSTAFGYNGLTSMPALSFSSAVYGSSGGPIPYMVDSRGTPVVPQVGASSSTVLSSYTQPPFMVSMTGTQLGLNGVGSSRPNFDLNSGFPIDGGNRDILTARQFLFPAHGRGMEEQVRTPQQSSSSGHSLKRKEPDGGWDTYPFSYKHQQPPWK</sequence>
<gene>
    <name evidence="4" type="ORF">VNO78_28605</name>
</gene>
<feature type="region of interest" description="Disordered" evidence="2">
    <location>
        <begin position="435"/>
        <end position="465"/>
    </location>
</feature>
<evidence type="ECO:0000256" key="2">
    <source>
        <dbReference type="SAM" id="MobiDB-lite"/>
    </source>
</evidence>
<evidence type="ECO:0000256" key="1">
    <source>
        <dbReference type="PROSITE-ProRule" id="PRU00649"/>
    </source>
</evidence>
<feature type="compositionally biased region" description="Polar residues" evidence="2">
    <location>
        <begin position="1034"/>
        <end position="1044"/>
    </location>
</feature>
<feature type="region of interest" description="Disordered" evidence="2">
    <location>
        <begin position="621"/>
        <end position="644"/>
    </location>
</feature>
<organism evidence="4 5">
    <name type="scientific">Psophocarpus tetragonolobus</name>
    <name type="common">Winged bean</name>
    <name type="synonym">Dolichos tetragonolobus</name>
    <dbReference type="NCBI Taxonomy" id="3891"/>
    <lineage>
        <taxon>Eukaryota</taxon>
        <taxon>Viridiplantae</taxon>
        <taxon>Streptophyta</taxon>
        <taxon>Embryophyta</taxon>
        <taxon>Tracheophyta</taxon>
        <taxon>Spermatophyta</taxon>
        <taxon>Magnoliopsida</taxon>
        <taxon>eudicotyledons</taxon>
        <taxon>Gunneridae</taxon>
        <taxon>Pentapetalae</taxon>
        <taxon>rosids</taxon>
        <taxon>fabids</taxon>
        <taxon>Fabales</taxon>
        <taxon>Fabaceae</taxon>
        <taxon>Papilionoideae</taxon>
        <taxon>50 kb inversion clade</taxon>
        <taxon>NPAAA clade</taxon>
        <taxon>indigoferoid/millettioid clade</taxon>
        <taxon>Phaseoleae</taxon>
        <taxon>Psophocarpus</taxon>
    </lineage>
</organism>
<name>A0AAN9RTJ5_PSOTE</name>
<comment type="subcellular location">
    <subcellularLocation>
        <location evidence="1">Nucleus</location>
    </subcellularLocation>
</comment>
<feature type="compositionally biased region" description="Low complexity" evidence="2">
    <location>
        <begin position="812"/>
        <end position="824"/>
    </location>
</feature>
<evidence type="ECO:0000313" key="5">
    <source>
        <dbReference type="Proteomes" id="UP001386955"/>
    </source>
</evidence>
<dbReference type="PANTHER" id="PTHR47292:SF1">
    <property type="entry name" value="TRANSCRIPTION ELONGATION FACTOR (TFIIS) FAMILY PROTEIN"/>
    <property type="match status" value="1"/>
</dbReference>
<dbReference type="Proteomes" id="UP001386955">
    <property type="component" value="Unassembled WGS sequence"/>
</dbReference>
<dbReference type="GO" id="GO:0005634">
    <property type="term" value="C:nucleus"/>
    <property type="evidence" value="ECO:0007669"/>
    <property type="project" value="UniProtKB-SubCell"/>
</dbReference>
<feature type="region of interest" description="Disordered" evidence="2">
    <location>
        <begin position="253"/>
        <end position="327"/>
    </location>
</feature>
<dbReference type="AlphaFoldDB" id="A0AAN9RTJ5"/>
<feature type="region of interest" description="Disordered" evidence="2">
    <location>
        <begin position="493"/>
        <end position="525"/>
    </location>
</feature>
<accession>A0AAN9RTJ5</accession>
<feature type="compositionally biased region" description="Polar residues" evidence="2">
    <location>
        <begin position="262"/>
        <end position="280"/>
    </location>
</feature>
<dbReference type="PANTHER" id="PTHR47292">
    <property type="entry name" value="TRANSCRIPTION ELONGATION FACTOR (TFIIS) FAMILY PROTEIN-RELATED"/>
    <property type="match status" value="1"/>
</dbReference>
<feature type="region of interest" description="Disordered" evidence="2">
    <location>
        <begin position="756"/>
        <end position="824"/>
    </location>
</feature>
<protein>
    <recommendedName>
        <fullName evidence="3">TFIIS N-terminal domain-containing protein</fullName>
    </recommendedName>
</protein>
<feature type="compositionally biased region" description="Polar residues" evidence="2">
    <location>
        <begin position="757"/>
        <end position="770"/>
    </location>
</feature>
<proteinExistence type="predicted"/>
<feature type="compositionally biased region" description="Polar residues" evidence="2">
    <location>
        <begin position="501"/>
        <end position="514"/>
    </location>
</feature>
<reference evidence="4 5" key="1">
    <citation type="submission" date="2024-01" db="EMBL/GenBank/DDBJ databases">
        <title>The genomes of 5 underutilized Papilionoideae crops provide insights into root nodulation and disease resistanc.</title>
        <authorList>
            <person name="Jiang F."/>
        </authorList>
    </citation>
    <scope>NUCLEOTIDE SEQUENCE [LARGE SCALE GENOMIC DNA]</scope>
    <source>
        <strain evidence="4">DUOXIRENSHENG_FW03</strain>
        <tissue evidence="4">Leaves</tissue>
    </source>
</reference>
<dbReference type="PROSITE" id="PS51319">
    <property type="entry name" value="TFIIS_N"/>
    <property type="match status" value="1"/>
</dbReference>
<dbReference type="InterPro" id="IPR017923">
    <property type="entry name" value="TFIIS_N"/>
</dbReference>
<dbReference type="SUPFAM" id="SSF47676">
    <property type="entry name" value="Conserved domain common to transcription factors TFIIS, elongin A, CRSP70"/>
    <property type="match status" value="1"/>
</dbReference>
<evidence type="ECO:0000313" key="4">
    <source>
        <dbReference type="EMBL" id="KAK7382941.1"/>
    </source>
</evidence>
<keyword evidence="1" id="KW-0539">Nucleus</keyword>
<evidence type="ECO:0000259" key="3">
    <source>
        <dbReference type="PROSITE" id="PS51319"/>
    </source>
</evidence>
<feature type="domain" description="TFIIS N-terminal" evidence="3">
    <location>
        <begin position="80"/>
        <end position="154"/>
    </location>
</feature>
<feature type="region of interest" description="Disordered" evidence="2">
    <location>
        <begin position="1027"/>
        <end position="1070"/>
    </location>
</feature>
<keyword evidence="5" id="KW-1185">Reference proteome</keyword>